<name>A0A317WH60_9EURO</name>
<evidence type="ECO:0000313" key="2">
    <source>
        <dbReference type="EMBL" id="PWY84567.1"/>
    </source>
</evidence>
<feature type="region of interest" description="Disordered" evidence="1">
    <location>
        <begin position="52"/>
        <end position="94"/>
    </location>
</feature>
<organism evidence="2 3">
    <name type="scientific">Aspergillus sclerotioniger CBS 115572</name>
    <dbReference type="NCBI Taxonomy" id="1450535"/>
    <lineage>
        <taxon>Eukaryota</taxon>
        <taxon>Fungi</taxon>
        <taxon>Dikarya</taxon>
        <taxon>Ascomycota</taxon>
        <taxon>Pezizomycotina</taxon>
        <taxon>Eurotiomycetes</taxon>
        <taxon>Eurotiomycetidae</taxon>
        <taxon>Eurotiales</taxon>
        <taxon>Aspergillaceae</taxon>
        <taxon>Aspergillus</taxon>
        <taxon>Aspergillus subgen. Circumdati</taxon>
    </lineage>
</organism>
<dbReference type="GeneID" id="37107616"/>
<reference evidence="2 3" key="1">
    <citation type="submission" date="2016-12" db="EMBL/GenBank/DDBJ databases">
        <title>The genomes of Aspergillus section Nigri reveals drivers in fungal speciation.</title>
        <authorList>
            <consortium name="DOE Joint Genome Institute"/>
            <person name="Vesth T.C."/>
            <person name="Nybo J."/>
            <person name="Theobald S."/>
            <person name="Brandl J."/>
            <person name="Frisvad J.C."/>
            <person name="Nielsen K.F."/>
            <person name="Lyhne E.K."/>
            <person name="Kogle M.E."/>
            <person name="Kuo A."/>
            <person name="Riley R."/>
            <person name="Clum A."/>
            <person name="Nolan M."/>
            <person name="Lipzen A."/>
            <person name="Salamov A."/>
            <person name="Henrissat B."/>
            <person name="Wiebenga A."/>
            <person name="De Vries R.P."/>
            <person name="Grigoriev I.V."/>
            <person name="Mortensen U.H."/>
            <person name="Andersen M.R."/>
            <person name="Baker S.E."/>
        </authorList>
    </citation>
    <scope>NUCLEOTIDE SEQUENCE [LARGE SCALE GENOMIC DNA]</scope>
    <source>
        <strain evidence="2 3">CBS 115572</strain>
    </source>
</reference>
<proteinExistence type="predicted"/>
<dbReference type="Proteomes" id="UP000246702">
    <property type="component" value="Unassembled WGS sequence"/>
</dbReference>
<accession>A0A317WH60</accession>
<feature type="region of interest" description="Disordered" evidence="1">
    <location>
        <begin position="1"/>
        <end position="40"/>
    </location>
</feature>
<sequence>MHVNRAQIASRSGRTTVRKQERREQRAAISFPPDRGMDGRLERSHAVELQARAGAKKRVGRSSEGRRIFKIAGPLRSAKSPGRLRHSTPDSRRR</sequence>
<evidence type="ECO:0000313" key="3">
    <source>
        <dbReference type="Proteomes" id="UP000246702"/>
    </source>
</evidence>
<dbReference type="EMBL" id="MSFK01000017">
    <property type="protein sequence ID" value="PWY84567.1"/>
    <property type="molecule type" value="Genomic_DNA"/>
</dbReference>
<gene>
    <name evidence="2" type="ORF">BO94DRAFT_103645</name>
</gene>
<dbReference type="AlphaFoldDB" id="A0A317WH60"/>
<evidence type="ECO:0000256" key="1">
    <source>
        <dbReference type="SAM" id="MobiDB-lite"/>
    </source>
</evidence>
<dbReference type="RefSeq" id="XP_025466492.1">
    <property type="nucleotide sequence ID" value="XM_025605473.1"/>
</dbReference>
<keyword evidence="3" id="KW-1185">Reference proteome</keyword>
<comment type="caution">
    <text evidence="2">The sequence shown here is derived from an EMBL/GenBank/DDBJ whole genome shotgun (WGS) entry which is preliminary data.</text>
</comment>
<protein>
    <submittedName>
        <fullName evidence="2">Uncharacterized protein</fullName>
    </submittedName>
</protein>